<dbReference type="EMBL" id="JAQIEY010000038">
    <property type="protein sequence ID" value="MDA3768536.1"/>
    <property type="molecule type" value="Genomic_DNA"/>
</dbReference>
<comment type="caution">
    <text evidence="1">The sequence shown here is derived from an EMBL/GenBank/DDBJ whole genome shotgun (WGS) entry which is preliminary data.</text>
</comment>
<sequence>MEKPQNCALAILYYYSTKACRMAGLEQINCKINFTTKKEAHQTMRSYNTKKEK</sequence>
<proteinExistence type="predicted"/>
<evidence type="ECO:0000313" key="1">
    <source>
        <dbReference type="EMBL" id="MDA3768536.1"/>
    </source>
</evidence>
<reference evidence="1" key="1">
    <citation type="submission" date="2023-01" db="EMBL/GenBank/DDBJ databases">
        <title>Sequencing of the bacterial strains from artisanal fermented milk Matsoni.</title>
        <authorList>
            <person name="Rozman V."/>
            <person name="Accetto T."/>
            <person name="Bogovic Matijasic B."/>
        </authorList>
    </citation>
    <scope>NUCLEOTIDE SEQUENCE</scope>
    <source>
        <strain evidence="1">Lbl333</strain>
    </source>
</reference>
<organism evidence="1 2">
    <name type="scientific">Lactobacillus delbrueckii</name>
    <dbReference type="NCBI Taxonomy" id="1584"/>
    <lineage>
        <taxon>Bacteria</taxon>
        <taxon>Bacillati</taxon>
        <taxon>Bacillota</taxon>
        <taxon>Bacilli</taxon>
        <taxon>Lactobacillales</taxon>
        <taxon>Lactobacillaceae</taxon>
        <taxon>Lactobacillus</taxon>
    </lineage>
</organism>
<gene>
    <name evidence="1" type="ORF">PF586_08845</name>
</gene>
<accession>A0AAW5YX29</accession>
<protein>
    <submittedName>
        <fullName evidence="1">Uncharacterized protein</fullName>
    </submittedName>
</protein>
<evidence type="ECO:0000313" key="2">
    <source>
        <dbReference type="Proteomes" id="UP001210502"/>
    </source>
</evidence>
<dbReference type="RefSeq" id="WP_271024865.1">
    <property type="nucleotide sequence ID" value="NZ_JAQIEY010000038.1"/>
</dbReference>
<name>A0AAW5YX29_9LACO</name>
<dbReference type="Proteomes" id="UP001210502">
    <property type="component" value="Unassembled WGS sequence"/>
</dbReference>
<dbReference type="AlphaFoldDB" id="A0AAW5YX29"/>